<proteinExistence type="predicted"/>
<protein>
    <submittedName>
        <fullName evidence="2">Uncharacterized protein</fullName>
    </submittedName>
</protein>
<accession>A0A542UF80</accession>
<dbReference type="OrthoDB" id="4217880at2"/>
<keyword evidence="3" id="KW-1185">Reference proteome</keyword>
<dbReference type="AlphaFoldDB" id="A0A542UF80"/>
<dbReference type="Proteomes" id="UP000318103">
    <property type="component" value="Unassembled WGS sequence"/>
</dbReference>
<feature type="transmembrane region" description="Helical" evidence="1">
    <location>
        <begin position="64"/>
        <end position="87"/>
    </location>
</feature>
<keyword evidence="1" id="KW-0812">Transmembrane</keyword>
<comment type="caution">
    <text evidence="2">The sequence shown here is derived from an EMBL/GenBank/DDBJ whole genome shotgun (WGS) entry which is preliminary data.</text>
</comment>
<keyword evidence="1" id="KW-0472">Membrane</keyword>
<organism evidence="2 3">
    <name type="scientific">Streptomyces puniciscabiei</name>
    <dbReference type="NCBI Taxonomy" id="164348"/>
    <lineage>
        <taxon>Bacteria</taxon>
        <taxon>Bacillati</taxon>
        <taxon>Actinomycetota</taxon>
        <taxon>Actinomycetes</taxon>
        <taxon>Kitasatosporales</taxon>
        <taxon>Streptomycetaceae</taxon>
        <taxon>Streptomyces</taxon>
    </lineage>
</organism>
<sequence>MDSTGEPMDAQQAERALAAARAAQCAARTAGDERNRPRWYAIAQGLTCAPGFIALGLAEKYPQWGAWPAVAGGLSLAAFLVLVWLGAHHGGVTGWFSRDCGSGRRGWRAWVVPLLPCTVAFLAYLLYGPAAWLIAMGLASGIDYLLRATRQGRTA</sequence>
<feature type="transmembrane region" description="Helical" evidence="1">
    <location>
        <begin position="130"/>
        <end position="146"/>
    </location>
</feature>
<keyword evidence="1" id="KW-1133">Transmembrane helix</keyword>
<dbReference type="RefSeq" id="WP_055709096.1">
    <property type="nucleotide sequence ID" value="NZ_JBPJFI010000001.1"/>
</dbReference>
<dbReference type="EMBL" id="VFNX01000001">
    <property type="protein sequence ID" value="TQK97722.1"/>
    <property type="molecule type" value="Genomic_DNA"/>
</dbReference>
<feature type="transmembrane region" description="Helical" evidence="1">
    <location>
        <begin position="39"/>
        <end position="58"/>
    </location>
</feature>
<evidence type="ECO:0000256" key="1">
    <source>
        <dbReference type="SAM" id="Phobius"/>
    </source>
</evidence>
<evidence type="ECO:0000313" key="3">
    <source>
        <dbReference type="Proteomes" id="UP000318103"/>
    </source>
</evidence>
<reference evidence="2 3" key="1">
    <citation type="submission" date="2019-06" db="EMBL/GenBank/DDBJ databases">
        <title>Sequencing the genomes of 1000 actinobacteria strains.</title>
        <authorList>
            <person name="Klenk H.-P."/>
        </authorList>
    </citation>
    <scope>NUCLEOTIDE SEQUENCE [LARGE SCALE GENOMIC DNA]</scope>
    <source>
        <strain evidence="2 3">DSM 41929</strain>
    </source>
</reference>
<gene>
    <name evidence="2" type="ORF">FB563_2706</name>
</gene>
<evidence type="ECO:0000313" key="2">
    <source>
        <dbReference type="EMBL" id="TQK97722.1"/>
    </source>
</evidence>
<name>A0A542UF80_9ACTN</name>